<dbReference type="Proteomes" id="UP001148184">
    <property type="component" value="Unassembled WGS sequence"/>
</dbReference>
<dbReference type="Gene3D" id="1.10.443.10">
    <property type="entry name" value="Intergrase catalytic core"/>
    <property type="match status" value="1"/>
</dbReference>
<dbReference type="InterPro" id="IPR002104">
    <property type="entry name" value="Integrase_catalytic"/>
</dbReference>
<dbReference type="EMBL" id="JAMDGZ010000094">
    <property type="protein sequence ID" value="MDD1017350.1"/>
    <property type="molecule type" value="Genomic_DNA"/>
</dbReference>
<dbReference type="InterPro" id="IPR013762">
    <property type="entry name" value="Integrase-like_cat_sf"/>
</dbReference>
<feature type="region of interest" description="Disordered" evidence="3">
    <location>
        <begin position="197"/>
        <end position="219"/>
    </location>
</feature>
<dbReference type="PANTHER" id="PTHR30349">
    <property type="entry name" value="PHAGE INTEGRASE-RELATED"/>
    <property type="match status" value="1"/>
</dbReference>
<reference evidence="5 6" key="1">
    <citation type="submission" date="2022-05" db="EMBL/GenBank/DDBJ databases">
        <title>Novel Pseudomonas spp. Isolated from a Rainbow Trout Aquaculture Facility.</title>
        <authorList>
            <person name="Testerman T."/>
            <person name="Graf J."/>
        </authorList>
    </citation>
    <scope>NUCLEOTIDE SEQUENCE [LARGE SCALE GENOMIC DNA]</scope>
    <source>
        <strain evidence="5 6">ID1025</strain>
    </source>
</reference>
<dbReference type="SUPFAM" id="SSF56349">
    <property type="entry name" value="DNA breaking-rejoining enzymes"/>
    <property type="match status" value="1"/>
</dbReference>
<protein>
    <submittedName>
        <fullName evidence="5">Site-specific integrase</fullName>
    </submittedName>
</protein>
<dbReference type="PROSITE" id="PS51898">
    <property type="entry name" value="TYR_RECOMBINASE"/>
    <property type="match status" value="1"/>
</dbReference>
<dbReference type="InterPro" id="IPR050090">
    <property type="entry name" value="Tyrosine_recombinase_XerCD"/>
</dbReference>
<keyword evidence="6" id="KW-1185">Reference proteome</keyword>
<dbReference type="PANTHER" id="PTHR30349:SF64">
    <property type="entry name" value="PROPHAGE INTEGRASE INTD-RELATED"/>
    <property type="match status" value="1"/>
</dbReference>
<organism evidence="5 6">
    <name type="scientific">Pseudomonas rubra</name>
    <dbReference type="NCBI Taxonomy" id="2942627"/>
    <lineage>
        <taxon>Bacteria</taxon>
        <taxon>Pseudomonadati</taxon>
        <taxon>Pseudomonadota</taxon>
        <taxon>Gammaproteobacteria</taxon>
        <taxon>Pseudomonadales</taxon>
        <taxon>Pseudomonadaceae</taxon>
        <taxon>Pseudomonas</taxon>
    </lineage>
</organism>
<dbReference type="InterPro" id="IPR011010">
    <property type="entry name" value="DNA_brk_join_enz"/>
</dbReference>
<keyword evidence="1" id="KW-0229">DNA integration</keyword>
<evidence type="ECO:0000259" key="4">
    <source>
        <dbReference type="PROSITE" id="PS51898"/>
    </source>
</evidence>
<evidence type="ECO:0000256" key="1">
    <source>
        <dbReference type="ARBA" id="ARBA00022908"/>
    </source>
</evidence>
<proteinExistence type="predicted"/>
<name>A0ABT5PGK0_9PSED</name>
<dbReference type="RefSeq" id="WP_273895954.1">
    <property type="nucleotide sequence ID" value="NZ_JAMDGP010000050.1"/>
</dbReference>
<keyword evidence="2" id="KW-0233">DNA recombination</keyword>
<evidence type="ECO:0000313" key="6">
    <source>
        <dbReference type="Proteomes" id="UP001148184"/>
    </source>
</evidence>
<feature type="domain" description="Tyr recombinase" evidence="4">
    <location>
        <begin position="226"/>
        <end position="470"/>
    </location>
</feature>
<evidence type="ECO:0000256" key="3">
    <source>
        <dbReference type="SAM" id="MobiDB-lite"/>
    </source>
</evidence>
<gene>
    <name evidence="5" type="ORF">M5G17_27240</name>
</gene>
<dbReference type="CDD" id="cd00397">
    <property type="entry name" value="DNA_BRE_C"/>
    <property type="match status" value="1"/>
</dbReference>
<evidence type="ECO:0000256" key="2">
    <source>
        <dbReference type="ARBA" id="ARBA00023172"/>
    </source>
</evidence>
<accession>A0ABT5PGK0</accession>
<sequence length="494" mass="57176">MSSYRNAGHAGRLVIIPRLREAFAELHVAAPPTHAIPILLAQADPPVELFRINEIGGDKGERDVFNFPFLFHRDGRPWVEANSYLLSLVQHKHNNSRPTDDARRRASRLLDYLMFCEANSINWLDFSGKRPSHRPTFRYYRHLLNKGGKGPAVVNQYTGVVYEFYKFVSEKWHPIDLSRVDNVKQIKLMLQTATGTRTMSVEKRGQTRPVPRKSPVPIGFVRDDGEDLRPLTNQQLSEMLQVIEADDWSMQERMILLTALMTGARKQSVLTLRVRHLRAFTETNLQNDGTYLVYAGPDTGIDTKFDKPQVLRFPRQLAADLTLWAKSPLAKKRRWMFLQAMERDFSELPPLDEEDLYLFMSDQGNCYYMAEDDPRYPVVKSRPTGQVTETIKRKLTKHVSKKFPTSFTYHWLRATYAYQLYQHLIPLMKNGSLQPGEEISYIQTRLHHADRETTENYLKLFSMHSDKLAAQESYENRLFKFSGYEDLILGGADA</sequence>
<evidence type="ECO:0000313" key="5">
    <source>
        <dbReference type="EMBL" id="MDD1017350.1"/>
    </source>
</evidence>
<comment type="caution">
    <text evidence="5">The sequence shown here is derived from an EMBL/GenBank/DDBJ whole genome shotgun (WGS) entry which is preliminary data.</text>
</comment>